<sequence length="78" mass="8326">MPEMIKRSIDKALAPIHVKIQDLEHRVSKLEDIGAREALAALKANMSKMVGAGLTPLGEDAGTTETTTPAQSEKAKDV</sequence>
<organism evidence="2 3">
    <name type="scientific">Datura stramonium</name>
    <name type="common">Jimsonweed</name>
    <name type="synonym">Common thornapple</name>
    <dbReference type="NCBI Taxonomy" id="4076"/>
    <lineage>
        <taxon>Eukaryota</taxon>
        <taxon>Viridiplantae</taxon>
        <taxon>Streptophyta</taxon>
        <taxon>Embryophyta</taxon>
        <taxon>Tracheophyta</taxon>
        <taxon>Spermatophyta</taxon>
        <taxon>Magnoliopsida</taxon>
        <taxon>eudicotyledons</taxon>
        <taxon>Gunneridae</taxon>
        <taxon>Pentapetalae</taxon>
        <taxon>asterids</taxon>
        <taxon>lamiids</taxon>
        <taxon>Solanales</taxon>
        <taxon>Solanaceae</taxon>
        <taxon>Solanoideae</taxon>
        <taxon>Datureae</taxon>
        <taxon>Datura</taxon>
    </lineage>
</organism>
<evidence type="ECO:0000313" key="2">
    <source>
        <dbReference type="EMBL" id="MCE5166634.1"/>
    </source>
</evidence>
<protein>
    <submittedName>
        <fullName evidence="2">Uncharacterized protein</fullName>
    </submittedName>
</protein>
<dbReference type="Proteomes" id="UP000823775">
    <property type="component" value="Unassembled WGS sequence"/>
</dbReference>
<comment type="caution">
    <text evidence="2">The sequence shown here is derived from an EMBL/GenBank/DDBJ whole genome shotgun (WGS) entry which is preliminary data.</text>
</comment>
<evidence type="ECO:0000256" key="1">
    <source>
        <dbReference type="SAM" id="MobiDB-lite"/>
    </source>
</evidence>
<gene>
    <name evidence="2" type="ORF">HAX54_023031</name>
</gene>
<proteinExistence type="predicted"/>
<name>A0ABS8Y634_DATST</name>
<evidence type="ECO:0000313" key="3">
    <source>
        <dbReference type="Proteomes" id="UP000823775"/>
    </source>
</evidence>
<accession>A0ABS8Y634</accession>
<dbReference type="EMBL" id="JACEIK010027871">
    <property type="protein sequence ID" value="MCE5166634.1"/>
    <property type="molecule type" value="Genomic_DNA"/>
</dbReference>
<reference evidence="2 3" key="1">
    <citation type="journal article" date="2021" name="BMC Genomics">
        <title>Datura genome reveals duplications of psychoactive alkaloid biosynthetic genes and high mutation rate following tissue culture.</title>
        <authorList>
            <person name="Rajewski A."/>
            <person name="Carter-House D."/>
            <person name="Stajich J."/>
            <person name="Litt A."/>
        </authorList>
    </citation>
    <scope>NUCLEOTIDE SEQUENCE [LARGE SCALE GENOMIC DNA]</scope>
    <source>
        <strain evidence="2">AR-01</strain>
    </source>
</reference>
<keyword evidence="3" id="KW-1185">Reference proteome</keyword>
<feature type="region of interest" description="Disordered" evidence="1">
    <location>
        <begin position="54"/>
        <end position="78"/>
    </location>
</feature>